<name>A0A2K1IM08_PHYPA</name>
<dbReference type="PaxDb" id="3218-PP1S266_13V6.1"/>
<keyword evidence="3" id="KW-1185">Reference proteome</keyword>
<dbReference type="EMBL" id="ABEU02000022">
    <property type="protein sequence ID" value="PNR30314.1"/>
    <property type="molecule type" value="Genomic_DNA"/>
</dbReference>
<dbReference type="InParanoid" id="A0A2K1IM08"/>
<accession>A0A2K1IM08</accession>
<protein>
    <submittedName>
        <fullName evidence="1 2">Uncharacterized protein</fullName>
    </submittedName>
</protein>
<sequence length="95" mass="10232">MCVEERTAGSSFNQFVAAVTVLLEEQNPAVSVTVSISVLSGGFGWWYSRNVSGYSPTCYSSDGFVLIKALKPVHFLFAVAFFNPSARLSAAEVTD</sequence>
<dbReference type="EnsemblPlants" id="Pp3c22_2800V3.1">
    <property type="protein sequence ID" value="Pp3c22_2800V3.1"/>
    <property type="gene ID" value="Pp3c22_2800"/>
</dbReference>
<evidence type="ECO:0000313" key="2">
    <source>
        <dbReference type="EnsemblPlants" id="Pp3c22_2800V3.1"/>
    </source>
</evidence>
<proteinExistence type="predicted"/>
<dbReference type="Proteomes" id="UP000006727">
    <property type="component" value="Chromosome 22"/>
</dbReference>
<reference evidence="1 3" key="2">
    <citation type="journal article" date="2018" name="Plant J.">
        <title>The Physcomitrella patens chromosome-scale assembly reveals moss genome structure and evolution.</title>
        <authorList>
            <person name="Lang D."/>
            <person name="Ullrich K.K."/>
            <person name="Murat F."/>
            <person name="Fuchs J."/>
            <person name="Jenkins J."/>
            <person name="Haas F.B."/>
            <person name="Piednoel M."/>
            <person name="Gundlach H."/>
            <person name="Van Bel M."/>
            <person name="Meyberg R."/>
            <person name="Vives C."/>
            <person name="Morata J."/>
            <person name="Symeonidi A."/>
            <person name="Hiss M."/>
            <person name="Muchero W."/>
            <person name="Kamisugi Y."/>
            <person name="Saleh O."/>
            <person name="Blanc G."/>
            <person name="Decker E.L."/>
            <person name="van Gessel N."/>
            <person name="Grimwood J."/>
            <person name="Hayes R.D."/>
            <person name="Graham S.W."/>
            <person name="Gunter L.E."/>
            <person name="McDaniel S.F."/>
            <person name="Hoernstein S.N.W."/>
            <person name="Larsson A."/>
            <person name="Li F.W."/>
            <person name="Perroud P.F."/>
            <person name="Phillips J."/>
            <person name="Ranjan P."/>
            <person name="Rokshar D.S."/>
            <person name="Rothfels C.J."/>
            <person name="Schneider L."/>
            <person name="Shu S."/>
            <person name="Stevenson D.W."/>
            <person name="Thummler F."/>
            <person name="Tillich M."/>
            <person name="Villarreal Aguilar J.C."/>
            <person name="Widiez T."/>
            <person name="Wong G.K."/>
            <person name="Wymore A."/>
            <person name="Zhang Y."/>
            <person name="Zimmer A.D."/>
            <person name="Quatrano R.S."/>
            <person name="Mayer K.F.X."/>
            <person name="Goodstein D."/>
            <person name="Casacuberta J.M."/>
            <person name="Vandepoele K."/>
            <person name="Reski R."/>
            <person name="Cuming A.C."/>
            <person name="Tuskan G.A."/>
            <person name="Maumus F."/>
            <person name="Salse J."/>
            <person name="Schmutz J."/>
            <person name="Rensing S.A."/>
        </authorList>
    </citation>
    <scope>NUCLEOTIDE SEQUENCE [LARGE SCALE GENOMIC DNA]</scope>
    <source>
        <strain evidence="2 3">cv. Gransden 2004</strain>
    </source>
</reference>
<organism evidence="1">
    <name type="scientific">Physcomitrium patens</name>
    <name type="common">Spreading-leaved earth moss</name>
    <name type="synonym">Physcomitrella patens</name>
    <dbReference type="NCBI Taxonomy" id="3218"/>
    <lineage>
        <taxon>Eukaryota</taxon>
        <taxon>Viridiplantae</taxon>
        <taxon>Streptophyta</taxon>
        <taxon>Embryophyta</taxon>
        <taxon>Bryophyta</taxon>
        <taxon>Bryophytina</taxon>
        <taxon>Bryopsida</taxon>
        <taxon>Funariidae</taxon>
        <taxon>Funariales</taxon>
        <taxon>Funariaceae</taxon>
        <taxon>Physcomitrium</taxon>
    </lineage>
</organism>
<evidence type="ECO:0000313" key="3">
    <source>
        <dbReference type="Proteomes" id="UP000006727"/>
    </source>
</evidence>
<reference evidence="1 3" key="1">
    <citation type="journal article" date="2008" name="Science">
        <title>The Physcomitrella genome reveals evolutionary insights into the conquest of land by plants.</title>
        <authorList>
            <person name="Rensing S."/>
            <person name="Lang D."/>
            <person name="Zimmer A."/>
            <person name="Terry A."/>
            <person name="Salamov A."/>
            <person name="Shapiro H."/>
            <person name="Nishiyama T."/>
            <person name="Perroud P.-F."/>
            <person name="Lindquist E."/>
            <person name="Kamisugi Y."/>
            <person name="Tanahashi T."/>
            <person name="Sakakibara K."/>
            <person name="Fujita T."/>
            <person name="Oishi K."/>
            <person name="Shin-I T."/>
            <person name="Kuroki Y."/>
            <person name="Toyoda A."/>
            <person name="Suzuki Y."/>
            <person name="Hashimoto A."/>
            <person name="Yamaguchi K."/>
            <person name="Sugano A."/>
            <person name="Kohara Y."/>
            <person name="Fujiyama A."/>
            <person name="Anterola A."/>
            <person name="Aoki S."/>
            <person name="Ashton N."/>
            <person name="Barbazuk W.B."/>
            <person name="Barker E."/>
            <person name="Bennetzen J."/>
            <person name="Bezanilla M."/>
            <person name="Blankenship R."/>
            <person name="Cho S.H."/>
            <person name="Dutcher S."/>
            <person name="Estelle M."/>
            <person name="Fawcett J.A."/>
            <person name="Gundlach H."/>
            <person name="Hanada K."/>
            <person name="Heyl A."/>
            <person name="Hicks K.A."/>
            <person name="Hugh J."/>
            <person name="Lohr M."/>
            <person name="Mayer K."/>
            <person name="Melkozernov A."/>
            <person name="Murata T."/>
            <person name="Nelson D."/>
            <person name="Pils B."/>
            <person name="Prigge M."/>
            <person name="Reiss B."/>
            <person name="Renner T."/>
            <person name="Rombauts S."/>
            <person name="Rushton P."/>
            <person name="Sanderfoot A."/>
            <person name="Schween G."/>
            <person name="Shiu S.-H."/>
            <person name="Stueber K."/>
            <person name="Theodoulou F.L."/>
            <person name="Tu H."/>
            <person name="Van de Peer Y."/>
            <person name="Verrier P.J."/>
            <person name="Waters E."/>
            <person name="Wood A."/>
            <person name="Yang L."/>
            <person name="Cove D."/>
            <person name="Cuming A."/>
            <person name="Hasebe M."/>
            <person name="Lucas S."/>
            <person name="Mishler D.B."/>
            <person name="Reski R."/>
            <person name="Grigoriev I."/>
            <person name="Quatrano R.S."/>
            <person name="Boore J.L."/>
        </authorList>
    </citation>
    <scope>NUCLEOTIDE SEQUENCE [LARGE SCALE GENOMIC DNA]</scope>
    <source>
        <strain evidence="2 3">cv. Gransden 2004</strain>
    </source>
</reference>
<gene>
    <name evidence="1" type="ORF">PHYPA_026630</name>
</gene>
<evidence type="ECO:0000313" key="1">
    <source>
        <dbReference type="EMBL" id="PNR30314.1"/>
    </source>
</evidence>
<reference evidence="2" key="3">
    <citation type="submission" date="2020-12" db="UniProtKB">
        <authorList>
            <consortium name="EnsemblPlants"/>
        </authorList>
    </citation>
    <scope>IDENTIFICATION</scope>
</reference>
<dbReference type="Gramene" id="Pp3c22_2800V3.1">
    <property type="protein sequence ID" value="Pp3c22_2800V3.1"/>
    <property type="gene ID" value="Pp3c22_2800"/>
</dbReference>
<dbReference type="AlphaFoldDB" id="A0A2K1IM08"/>